<dbReference type="Gene3D" id="3.10.100.10">
    <property type="entry name" value="Mannose-Binding Protein A, subunit A"/>
    <property type="match status" value="1"/>
</dbReference>
<protein>
    <submittedName>
        <fullName evidence="8">Regenerating islet-derived protein 4-like</fullName>
    </submittedName>
</protein>
<dbReference type="GO" id="GO:0030246">
    <property type="term" value="F:carbohydrate binding"/>
    <property type="evidence" value="ECO:0007669"/>
    <property type="project" value="UniProtKB-KW"/>
</dbReference>
<sequence length="161" mass="17881">MVSFTSSSLCLLGCLISFPLVEGASVRSSCAPGWFFYKSHCYGYIRQKQPWAAAEFECHSYGHEAHLASILDDAEASILASHIAAYQTKIGVWIGLHDPEKNQRWKWNDGSLYNYKAWKAGEAKNSVNGGYCVVLASGSGFKKWKNSACDVGKHFLCKYKP</sequence>
<dbReference type="OrthoDB" id="441660at2759"/>
<keyword evidence="5" id="KW-0732">Signal</keyword>
<reference evidence="8" key="1">
    <citation type="submission" date="2025-08" db="UniProtKB">
        <authorList>
            <consortium name="RefSeq"/>
        </authorList>
    </citation>
    <scope>IDENTIFICATION</scope>
</reference>
<dbReference type="InParanoid" id="A0A6P7Z857"/>
<dbReference type="GeneID" id="115479152"/>
<dbReference type="InterPro" id="IPR016187">
    <property type="entry name" value="CTDL_fold"/>
</dbReference>
<dbReference type="GO" id="GO:0005576">
    <property type="term" value="C:extracellular region"/>
    <property type="evidence" value="ECO:0007669"/>
    <property type="project" value="UniProtKB-SubCell"/>
</dbReference>
<accession>A0A6P7Z857</accession>
<comment type="subcellular location">
    <subcellularLocation>
        <location evidence="1">Secreted</location>
    </subcellularLocation>
</comment>
<gene>
    <name evidence="8" type="primary">LOC115479152</name>
</gene>
<keyword evidence="3" id="KW-0430">Lectin</keyword>
<evidence type="ECO:0000256" key="5">
    <source>
        <dbReference type="SAM" id="SignalP"/>
    </source>
</evidence>
<keyword evidence="7" id="KW-1185">Reference proteome</keyword>
<feature type="chain" id="PRO_5028223352" evidence="5">
    <location>
        <begin position="24"/>
        <end position="161"/>
    </location>
</feature>
<dbReference type="SMART" id="SM00034">
    <property type="entry name" value="CLECT"/>
    <property type="match status" value="1"/>
</dbReference>
<feature type="domain" description="C-type lectin" evidence="6">
    <location>
        <begin position="37"/>
        <end position="158"/>
    </location>
</feature>
<dbReference type="InterPro" id="IPR018378">
    <property type="entry name" value="C-type_lectin_CS"/>
</dbReference>
<proteinExistence type="predicted"/>
<dbReference type="FunFam" id="3.10.100.10:FF:000015">
    <property type="entry name" value="C-type lectin Cal"/>
    <property type="match status" value="1"/>
</dbReference>
<keyword evidence="4" id="KW-1015">Disulfide bond</keyword>
<feature type="signal peptide" evidence="5">
    <location>
        <begin position="1"/>
        <end position="23"/>
    </location>
</feature>
<dbReference type="PROSITE" id="PS50041">
    <property type="entry name" value="C_TYPE_LECTIN_2"/>
    <property type="match status" value="1"/>
</dbReference>
<dbReference type="InterPro" id="IPR050111">
    <property type="entry name" value="C-type_lectin/snaclec_domain"/>
</dbReference>
<evidence type="ECO:0000259" key="6">
    <source>
        <dbReference type="PROSITE" id="PS50041"/>
    </source>
</evidence>
<dbReference type="SUPFAM" id="SSF56436">
    <property type="entry name" value="C-type lectin-like"/>
    <property type="match status" value="1"/>
</dbReference>
<keyword evidence="2" id="KW-0964">Secreted</keyword>
<dbReference type="InterPro" id="IPR016186">
    <property type="entry name" value="C-type_lectin-like/link_sf"/>
</dbReference>
<evidence type="ECO:0000256" key="2">
    <source>
        <dbReference type="ARBA" id="ARBA00022525"/>
    </source>
</evidence>
<dbReference type="KEGG" id="muo:115479152"/>
<dbReference type="AlphaFoldDB" id="A0A6P7Z857"/>
<organism evidence="7 8">
    <name type="scientific">Microcaecilia unicolor</name>
    <dbReference type="NCBI Taxonomy" id="1415580"/>
    <lineage>
        <taxon>Eukaryota</taxon>
        <taxon>Metazoa</taxon>
        <taxon>Chordata</taxon>
        <taxon>Craniata</taxon>
        <taxon>Vertebrata</taxon>
        <taxon>Euteleostomi</taxon>
        <taxon>Amphibia</taxon>
        <taxon>Gymnophiona</taxon>
        <taxon>Siphonopidae</taxon>
        <taxon>Microcaecilia</taxon>
    </lineage>
</organism>
<dbReference type="Proteomes" id="UP000515156">
    <property type="component" value="Chromosome 10"/>
</dbReference>
<evidence type="ECO:0000313" key="7">
    <source>
        <dbReference type="Proteomes" id="UP000515156"/>
    </source>
</evidence>
<evidence type="ECO:0000256" key="4">
    <source>
        <dbReference type="ARBA" id="ARBA00023157"/>
    </source>
</evidence>
<dbReference type="RefSeq" id="XP_030072791.1">
    <property type="nucleotide sequence ID" value="XM_030216931.1"/>
</dbReference>
<evidence type="ECO:0000256" key="1">
    <source>
        <dbReference type="ARBA" id="ARBA00004613"/>
    </source>
</evidence>
<dbReference type="PRINTS" id="PR01504">
    <property type="entry name" value="PNCREATITSAP"/>
</dbReference>
<dbReference type="PANTHER" id="PTHR22803">
    <property type="entry name" value="MANNOSE, PHOSPHOLIPASE, LECTIN RECEPTOR RELATED"/>
    <property type="match status" value="1"/>
</dbReference>
<dbReference type="PROSITE" id="PS00615">
    <property type="entry name" value="C_TYPE_LECTIN_1"/>
    <property type="match status" value="1"/>
</dbReference>
<evidence type="ECO:0000313" key="8">
    <source>
        <dbReference type="RefSeq" id="XP_030072791.1"/>
    </source>
</evidence>
<evidence type="ECO:0000256" key="3">
    <source>
        <dbReference type="ARBA" id="ARBA00022734"/>
    </source>
</evidence>
<dbReference type="CDD" id="cd03594">
    <property type="entry name" value="CLECT_REG-1_like"/>
    <property type="match status" value="1"/>
</dbReference>
<name>A0A6P7Z857_9AMPH</name>
<dbReference type="Pfam" id="PF00059">
    <property type="entry name" value="Lectin_C"/>
    <property type="match status" value="1"/>
</dbReference>
<dbReference type="InterPro" id="IPR001304">
    <property type="entry name" value="C-type_lectin-like"/>
</dbReference>